<dbReference type="AlphaFoldDB" id="A0A6A6X5U6"/>
<accession>A0A6A6X5U6</accession>
<comment type="subcellular location">
    <subcellularLocation>
        <location evidence="3">Cytoplasm</location>
    </subcellularLocation>
    <subcellularLocation>
        <location evidence="2">Nucleus</location>
    </subcellularLocation>
</comment>
<dbReference type="Proteomes" id="UP000799757">
    <property type="component" value="Unassembled WGS sequence"/>
</dbReference>
<evidence type="ECO:0000256" key="12">
    <source>
        <dbReference type="ARBA" id="ARBA00056232"/>
    </source>
</evidence>
<comment type="catalytic activity">
    <reaction evidence="11">
        <text>cytosine + H2O + H(+) = uracil + NH4(+)</text>
        <dbReference type="Rhea" id="RHEA:20605"/>
        <dbReference type="ChEBI" id="CHEBI:15377"/>
        <dbReference type="ChEBI" id="CHEBI:15378"/>
        <dbReference type="ChEBI" id="CHEBI:16040"/>
        <dbReference type="ChEBI" id="CHEBI:17568"/>
        <dbReference type="ChEBI" id="CHEBI:28938"/>
        <dbReference type="EC" id="3.5.4.1"/>
    </reaction>
</comment>
<proteinExistence type="inferred from homology"/>
<reference evidence="18" key="1">
    <citation type="journal article" date="2020" name="Stud. Mycol.">
        <title>101 Dothideomycetes genomes: a test case for predicting lifestyles and emergence of pathogens.</title>
        <authorList>
            <person name="Haridas S."/>
            <person name="Albert R."/>
            <person name="Binder M."/>
            <person name="Bloem J."/>
            <person name="Labutti K."/>
            <person name="Salamov A."/>
            <person name="Andreopoulos B."/>
            <person name="Baker S."/>
            <person name="Barry K."/>
            <person name="Bills G."/>
            <person name="Bluhm B."/>
            <person name="Cannon C."/>
            <person name="Castanera R."/>
            <person name="Culley D."/>
            <person name="Daum C."/>
            <person name="Ezra D."/>
            <person name="Gonzalez J."/>
            <person name="Henrissat B."/>
            <person name="Kuo A."/>
            <person name="Liang C."/>
            <person name="Lipzen A."/>
            <person name="Lutzoni F."/>
            <person name="Magnuson J."/>
            <person name="Mondo S."/>
            <person name="Nolan M."/>
            <person name="Ohm R."/>
            <person name="Pangilinan J."/>
            <person name="Park H.-J."/>
            <person name="Ramirez L."/>
            <person name="Alfaro M."/>
            <person name="Sun H."/>
            <person name="Tritt A."/>
            <person name="Yoshinaga Y."/>
            <person name="Zwiers L.-H."/>
            <person name="Turgeon B."/>
            <person name="Goodwin S."/>
            <person name="Spatafora J."/>
            <person name="Crous P."/>
            <person name="Grigoriev I."/>
        </authorList>
    </citation>
    <scope>NUCLEOTIDE SEQUENCE</scope>
    <source>
        <strain evidence="18">CBS 109.77</strain>
    </source>
</reference>
<evidence type="ECO:0000259" key="17">
    <source>
        <dbReference type="PROSITE" id="PS51747"/>
    </source>
</evidence>
<keyword evidence="10" id="KW-0539">Nucleus</keyword>
<dbReference type="Pfam" id="PF00383">
    <property type="entry name" value="dCMP_cyt_deam_1"/>
    <property type="match status" value="1"/>
</dbReference>
<comment type="function">
    <text evidence="12">Catalyzes the hydrolytic deamination of cytosine to uracil or 5-methylcytosine to thymine. Is involved in the pyrimidine salvage pathway, which allows the cell to utilize cytosine for pyrimidine nucleotide synthesis.</text>
</comment>
<evidence type="ECO:0000313" key="19">
    <source>
        <dbReference type="Proteomes" id="UP000799757"/>
    </source>
</evidence>
<evidence type="ECO:0000256" key="8">
    <source>
        <dbReference type="ARBA" id="ARBA00022801"/>
    </source>
</evidence>
<dbReference type="PANTHER" id="PTHR11079">
    <property type="entry name" value="CYTOSINE DEAMINASE FAMILY MEMBER"/>
    <property type="match status" value="1"/>
</dbReference>
<dbReference type="GO" id="GO:0004131">
    <property type="term" value="F:cytosine deaminase activity"/>
    <property type="evidence" value="ECO:0007669"/>
    <property type="project" value="UniProtKB-EC"/>
</dbReference>
<keyword evidence="19" id="KW-1185">Reference proteome</keyword>
<evidence type="ECO:0000256" key="13">
    <source>
        <dbReference type="ARBA" id="ARBA00060700"/>
    </source>
</evidence>
<dbReference type="GO" id="GO:0008655">
    <property type="term" value="P:pyrimidine-containing compound salvage"/>
    <property type="evidence" value="ECO:0007669"/>
    <property type="project" value="TreeGrafter"/>
</dbReference>
<evidence type="ECO:0000256" key="10">
    <source>
        <dbReference type="ARBA" id="ARBA00023242"/>
    </source>
</evidence>
<evidence type="ECO:0000256" key="7">
    <source>
        <dbReference type="ARBA" id="ARBA00022723"/>
    </source>
</evidence>
<evidence type="ECO:0000256" key="15">
    <source>
        <dbReference type="ARBA" id="ARBA00074321"/>
    </source>
</evidence>
<dbReference type="OrthoDB" id="408702at2759"/>
<comment type="similarity">
    <text evidence="4">Belongs to the cytidine and deoxycytidylate deaminase family.</text>
</comment>
<dbReference type="GO" id="GO:0005737">
    <property type="term" value="C:cytoplasm"/>
    <property type="evidence" value="ECO:0007669"/>
    <property type="project" value="UniProtKB-SubCell"/>
</dbReference>
<evidence type="ECO:0000256" key="3">
    <source>
        <dbReference type="ARBA" id="ARBA00004496"/>
    </source>
</evidence>
<dbReference type="GO" id="GO:0005634">
    <property type="term" value="C:nucleus"/>
    <property type="evidence" value="ECO:0007669"/>
    <property type="project" value="UniProtKB-SubCell"/>
</dbReference>
<keyword evidence="9" id="KW-0862">Zinc</keyword>
<evidence type="ECO:0000256" key="5">
    <source>
        <dbReference type="ARBA" id="ARBA00011738"/>
    </source>
</evidence>
<name>A0A6A6X5U6_9PLEO</name>
<protein>
    <recommendedName>
        <fullName evidence="15">Cytosine deaminase</fullName>
        <ecNumber evidence="14">3.5.4.1</ecNumber>
    </recommendedName>
    <alternativeName>
        <fullName evidence="16">Cytosine aminohydrolase</fullName>
    </alternativeName>
</protein>
<organism evidence="18 19">
    <name type="scientific">Melanomma pulvis-pyrius CBS 109.77</name>
    <dbReference type="NCBI Taxonomy" id="1314802"/>
    <lineage>
        <taxon>Eukaryota</taxon>
        <taxon>Fungi</taxon>
        <taxon>Dikarya</taxon>
        <taxon>Ascomycota</taxon>
        <taxon>Pezizomycotina</taxon>
        <taxon>Dothideomycetes</taxon>
        <taxon>Pleosporomycetidae</taxon>
        <taxon>Pleosporales</taxon>
        <taxon>Melanommataceae</taxon>
        <taxon>Melanomma</taxon>
    </lineage>
</organism>
<dbReference type="FunFam" id="3.40.140.10:FF:000016">
    <property type="entry name" value="Cytosine deaminase"/>
    <property type="match status" value="1"/>
</dbReference>
<dbReference type="InterPro" id="IPR016193">
    <property type="entry name" value="Cytidine_deaminase-like"/>
</dbReference>
<keyword evidence="6" id="KW-0963">Cytoplasm</keyword>
<evidence type="ECO:0000256" key="2">
    <source>
        <dbReference type="ARBA" id="ARBA00004123"/>
    </source>
</evidence>
<comment type="cofactor">
    <cofactor evidence="1">
        <name>Zn(2+)</name>
        <dbReference type="ChEBI" id="CHEBI:29105"/>
    </cofactor>
</comment>
<evidence type="ECO:0000256" key="4">
    <source>
        <dbReference type="ARBA" id="ARBA00006576"/>
    </source>
</evidence>
<keyword evidence="8" id="KW-0378">Hydrolase</keyword>
<feature type="domain" description="CMP/dCMP-type deaminase" evidence="17">
    <location>
        <begin position="11"/>
        <end position="129"/>
    </location>
</feature>
<keyword evidence="7" id="KW-0479">Metal-binding</keyword>
<dbReference type="EC" id="3.5.4.1" evidence="14"/>
<sequence>MPLWSSQSQTLETDAGFRVALAEATRGSEEGGVPIGACLVSADGKVLGQGHNMRIQNSSATLHAEISALENAGRLPASAYRGATMYTTLSPCDMCTGACIMYKVKRVVIGENKTFVGGEELLKQKGIEVVVLQNDKCQELMKKFIKEKPGDWNEDIGEEGK</sequence>
<dbReference type="PROSITE" id="PS51747">
    <property type="entry name" value="CYT_DCMP_DEAMINASES_2"/>
    <property type="match status" value="1"/>
</dbReference>
<dbReference type="GO" id="GO:0008835">
    <property type="term" value="F:diaminohydroxyphosphoribosylaminopyrimidine deaminase activity"/>
    <property type="evidence" value="ECO:0007669"/>
    <property type="project" value="TreeGrafter"/>
</dbReference>
<dbReference type="CDD" id="cd01285">
    <property type="entry name" value="nucleoside_deaminase"/>
    <property type="match status" value="1"/>
</dbReference>
<dbReference type="GO" id="GO:0019858">
    <property type="term" value="P:cytosine metabolic process"/>
    <property type="evidence" value="ECO:0007669"/>
    <property type="project" value="TreeGrafter"/>
</dbReference>
<comment type="pathway">
    <text evidence="13">Pyrimidine metabolism; UMP biosynthesis via salvage pathway; uracil from cytosine: step 1/1.</text>
</comment>
<gene>
    <name evidence="18" type="ORF">K505DRAFT_326547</name>
</gene>
<dbReference type="InterPro" id="IPR002125">
    <property type="entry name" value="CMP_dCMP_dom"/>
</dbReference>
<dbReference type="PANTHER" id="PTHR11079:SF190">
    <property type="entry name" value="CYTOSINE DEAMINASE"/>
    <property type="match status" value="1"/>
</dbReference>
<comment type="subunit">
    <text evidence="5">Homodimer.</text>
</comment>
<evidence type="ECO:0000256" key="9">
    <source>
        <dbReference type="ARBA" id="ARBA00022833"/>
    </source>
</evidence>
<evidence type="ECO:0000256" key="14">
    <source>
        <dbReference type="ARBA" id="ARBA00066550"/>
    </source>
</evidence>
<dbReference type="EMBL" id="MU001997">
    <property type="protein sequence ID" value="KAF2791880.1"/>
    <property type="molecule type" value="Genomic_DNA"/>
</dbReference>
<evidence type="ECO:0000256" key="1">
    <source>
        <dbReference type="ARBA" id="ARBA00001947"/>
    </source>
</evidence>
<dbReference type="GO" id="GO:0046087">
    <property type="term" value="P:cytidine metabolic process"/>
    <property type="evidence" value="ECO:0007669"/>
    <property type="project" value="TreeGrafter"/>
</dbReference>
<dbReference type="GO" id="GO:0046872">
    <property type="term" value="F:metal ion binding"/>
    <property type="evidence" value="ECO:0007669"/>
    <property type="project" value="UniProtKB-KW"/>
</dbReference>
<evidence type="ECO:0000313" key="18">
    <source>
        <dbReference type="EMBL" id="KAF2791880.1"/>
    </source>
</evidence>
<evidence type="ECO:0000256" key="6">
    <source>
        <dbReference type="ARBA" id="ARBA00022490"/>
    </source>
</evidence>
<evidence type="ECO:0000256" key="11">
    <source>
        <dbReference type="ARBA" id="ARBA00050113"/>
    </source>
</evidence>
<dbReference type="Gene3D" id="3.40.140.10">
    <property type="entry name" value="Cytidine Deaminase, domain 2"/>
    <property type="match status" value="1"/>
</dbReference>
<dbReference type="SUPFAM" id="SSF53927">
    <property type="entry name" value="Cytidine deaminase-like"/>
    <property type="match status" value="1"/>
</dbReference>
<evidence type="ECO:0000256" key="16">
    <source>
        <dbReference type="ARBA" id="ARBA00084039"/>
    </source>
</evidence>